<name>A0A9D4K9S0_DREPO</name>
<reference evidence="1" key="1">
    <citation type="journal article" date="2019" name="bioRxiv">
        <title>The Genome of the Zebra Mussel, Dreissena polymorpha: A Resource for Invasive Species Research.</title>
        <authorList>
            <person name="McCartney M.A."/>
            <person name="Auch B."/>
            <person name="Kono T."/>
            <person name="Mallez S."/>
            <person name="Zhang Y."/>
            <person name="Obille A."/>
            <person name="Becker A."/>
            <person name="Abrahante J.E."/>
            <person name="Garbe J."/>
            <person name="Badalamenti J.P."/>
            <person name="Herman A."/>
            <person name="Mangelson H."/>
            <person name="Liachko I."/>
            <person name="Sullivan S."/>
            <person name="Sone E.D."/>
            <person name="Koren S."/>
            <person name="Silverstein K.A.T."/>
            <person name="Beckman K.B."/>
            <person name="Gohl D.M."/>
        </authorList>
    </citation>
    <scope>NUCLEOTIDE SEQUENCE</scope>
    <source>
        <strain evidence="1">Duluth1</strain>
        <tissue evidence="1">Whole animal</tissue>
    </source>
</reference>
<dbReference type="GO" id="GO:0004842">
    <property type="term" value="F:ubiquitin-protein transferase activity"/>
    <property type="evidence" value="ECO:0007669"/>
    <property type="project" value="InterPro"/>
</dbReference>
<accession>A0A9D4K9S0</accession>
<keyword evidence="2" id="KW-1185">Reference proteome</keyword>
<dbReference type="AlphaFoldDB" id="A0A9D4K9S0"/>
<dbReference type="GO" id="GO:0046872">
    <property type="term" value="F:metal ion binding"/>
    <property type="evidence" value="ECO:0007669"/>
    <property type="project" value="InterPro"/>
</dbReference>
<organism evidence="1 2">
    <name type="scientific">Dreissena polymorpha</name>
    <name type="common">Zebra mussel</name>
    <name type="synonym">Mytilus polymorpha</name>
    <dbReference type="NCBI Taxonomy" id="45954"/>
    <lineage>
        <taxon>Eukaryota</taxon>
        <taxon>Metazoa</taxon>
        <taxon>Spiralia</taxon>
        <taxon>Lophotrochozoa</taxon>
        <taxon>Mollusca</taxon>
        <taxon>Bivalvia</taxon>
        <taxon>Autobranchia</taxon>
        <taxon>Heteroconchia</taxon>
        <taxon>Euheterodonta</taxon>
        <taxon>Imparidentia</taxon>
        <taxon>Neoheterodontei</taxon>
        <taxon>Myida</taxon>
        <taxon>Dreissenoidea</taxon>
        <taxon>Dreissenidae</taxon>
        <taxon>Dreissena</taxon>
    </lineage>
</organism>
<proteinExistence type="predicted"/>
<gene>
    <name evidence="1" type="ORF">DPMN_108940</name>
</gene>
<protein>
    <submittedName>
        <fullName evidence="1">Uncharacterized protein</fullName>
    </submittedName>
</protein>
<evidence type="ECO:0000313" key="1">
    <source>
        <dbReference type="EMBL" id="KAH3835585.1"/>
    </source>
</evidence>
<dbReference type="SUPFAM" id="SSF159034">
    <property type="entry name" value="Mib/herc2 domain-like"/>
    <property type="match status" value="1"/>
</dbReference>
<dbReference type="Proteomes" id="UP000828390">
    <property type="component" value="Unassembled WGS sequence"/>
</dbReference>
<comment type="caution">
    <text evidence="1">The sequence shown here is derived from an EMBL/GenBank/DDBJ whole genome shotgun (WGS) entry which is preliminary data.</text>
</comment>
<dbReference type="Gene3D" id="2.30.30.40">
    <property type="entry name" value="SH3 Domains"/>
    <property type="match status" value="1"/>
</dbReference>
<dbReference type="EMBL" id="JAIWYP010000004">
    <property type="protein sequence ID" value="KAH3835585.1"/>
    <property type="molecule type" value="Genomic_DNA"/>
</dbReference>
<evidence type="ECO:0000313" key="2">
    <source>
        <dbReference type="Proteomes" id="UP000828390"/>
    </source>
</evidence>
<dbReference type="InterPro" id="IPR037252">
    <property type="entry name" value="Mib_Herc2_sf"/>
</dbReference>
<reference evidence="1" key="2">
    <citation type="submission" date="2020-11" db="EMBL/GenBank/DDBJ databases">
        <authorList>
            <person name="McCartney M.A."/>
            <person name="Auch B."/>
            <person name="Kono T."/>
            <person name="Mallez S."/>
            <person name="Becker A."/>
            <person name="Gohl D.M."/>
            <person name="Silverstein K.A.T."/>
            <person name="Koren S."/>
            <person name="Bechman K.B."/>
            <person name="Herman A."/>
            <person name="Abrahante J.E."/>
            <person name="Garbe J."/>
        </authorList>
    </citation>
    <scope>NUCLEOTIDE SEQUENCE</scope>
    <source>
        <strain evidence="1">Duluth1</strain>
        <tissue evidence="1">Whole animal</tissue>
    </source>
</reference>
<sequence>PSAYPEHTNGLVIPSRIIVISDGRPTETSRAGVGDYDKNYLEMLTADMQVSYKDGRRLSRQNYLAMKVSSFELSLAGLGNERGSERTLTREDVEDLQTIQKTSLVYHARMLRSQTRDSSDKYHERFNAQLPVIGTRVVRGPDWNHGDQDKNGPGTIVGHAVDDAVVWVQWDAKPKLGWYRYGEEGFGVLISDEPRQIPPGEIIAVGCQVKPCPNAKIEGVHAWNTGVVIKVNPPKAHFHIQ</sequence>
<feature type="non-terminal residue" evidence="1">
    <location>
        <position position="241"/>
    </location>
</feature>